<dbReference type="Pfam" id="PF13514">
    <property type="entry name" value="AAA_27"/>
    <property type="match status" value="1"/>
</dbReference>
<organism evidence="3 4">
    <name type="scientific">Teichococcus vastitatis</name>
    <dbReference type="NCBI Taxonomy" id="2307076"/>
    <lineage>
        <taxon>Bacteria</taxon>
        <taxon>Pseudomonadati</taxon>
        <taxon>Pseudomonadota</taxon>
        <taxon>Alphaproteobacteria</taxon>
        <taxon>Acetobacterales</taxon>
        <taxon>Roseomonadaceae</taxon>
        <taxon>Roseomonas</taxon>
    </lineage>
</organism>
<keyword evidence="4" id="KW-1185">Reference proteome</keyword>
<reference evidence="3 4" key="1">
    <citation type="submission" date="2022-03" db="EMBL/GenBank/DDBJ databases">
        <title>Complete genome analysis of Roseomonas KG 17.1 : a prolific producer of plant growth promoters.</title>
        <authorList>
            <person name="Saadouli I."/>
            <person name="Najjari A."/>
            <person name="Mosbah A."/>
            <person name="Ouzari H.I."/>
        </authorList>
    </citation>
    <scope>NUCLEOTIDE SEQUENCE [LARGE SCALE GENOMIC DNA]</scope>
    <source>
        <strain evidence="3 4">KG17-1</strain>
    </source>
</reference>
<feature type="coiled-coil region" evidence="1">
    <location>
        <begin position="829"/>
        <end position="856"/>
    </location>
</feature>
<dbReference type="Proteomes" id="UP001201985">
    <property type="component" value="Unassembled WGS sequence"/>
</dbReference>
<dbReference type="SUPFAM" id="SSF52540">
    <property type="entry name" value="P-loop containing nucleoside triphosphate hydrolases"/>
    <property type="match status" value="1"/>
</dbReference>
<proteinExistence type="predicted"/>
<dbReference type="InterPro" id="IPR038734">
    <property type="entry name" value="YhaN_AAA"/>
</dbReference>
<accession>A0ABS9W5L2</accession>
<dbReference type="PANTHER" id="PTHR41259">
    <property type="entry name" value="DOUBLE-STRAND BREAK REPAIR RAD50 ATPASE, PUTATIVE-RELATED"/>
    <property type="match status" value="1"/>
</dbReference>
<evidence type="ECO:0000259" key="2">
    <source>
        <dbReference type="Pfam" id="PF13514"/>
    </source>
</evidence>
<feature type="coiled-coil region" evidence="1">
    <location>
        <begin position="484"/>
        <end position="525"/>
    </location>
</feature>
<gene>
    <name evidence="3" type="ORF">MON41_12510</name>
</gene>
<protein>
    <submittedName>
        <fullName evidence="3">AAA family ATPase</fullName>
    </submittedName>
</protein>
<evidence type="ECO:0000313" key="4">
    <source>
        <dbReference type="Proteomes" id="UP001201985"/>
    </source>
</evidence>
<dbReference type="PANTHER" id="PTHR41259:SF1">
    <property type="entry name" value="DOUBLE-STRAND BREAK REPAIR RAD50 ATPASE, PUTATIVE-RELATED"/>
    <property type="match status" value="1"/>
</dbReference>
<dbReference type="EMBL" id="JALBUU010000004">
    <property type="protein sequence ID" value="MCI0754579.1"/>
    <property type="molecule type" value="Genomic_DNA"/>
</dbReference>
<evidence type="ECO:0000313" key="3">
    <source>
        <dbReference type="EMBL" id="MCI0754579.1"/>
    </source>
</evidence>
<comment type="caution">
    <text evidence="3">The sequence shown here is derived from an EMBL/GenBank/DDBJ whole genome shotgun (WGS) entry which is preliminary data.</text>
</comment>
<dbReference type="InterPro" id="IPR027417">
    <property type="entry name" value="P-loop_NTPase"/>
</dbReference>
<feature type="coiled-coil region" evidence="1">
    <location>
        <begin position="705"/>
        <end position="743"/>
    </location>
</feature>
<name>A0ABS9W5L2_9PROT</name>
<keyword evidence="1" id="KW-0175">Coiled coil</keyword>
<dbReference type="Gene3D" id="3.40.50.300">
    <property type="entry name" value="P-loop containing nucleotide triphosphate hydrolases"/>
    <property type="match status" value="2"/>
</dbReference>
<sequence>MRLTRLQLRQYGPFADASLRLDPAPGRVNLVLAPNGAGKSVLRGALGDLLFGIGAQTPMGFRHGYAGMQIAAEGVAPDGSRFGFTRRKGRAGTLLGPDDAPLDPALLPGLLGGADRPLLERLFALDTALLREGGAGLLASGGALAEALLQAAGGLRQARALGQELAAARDKLAPTRKAAQRPFYEALDQLRSSQTALRGSLLRPAQWRERERLLAEASRRRSAARAAAAAAAAALRRLERLRRLAPALRRHDAAEAWLAAHPDAPVLPEDLAGRLQAAREQAAQAARGAEEAARQHRHLLAEAAELAPDVAWLGRADRIAALRDAAGTAERARQDLPALRQEQRDGEARLRDRLRALGVADDADVAALLPPQWLLDKARRLLREHASLAEAEARAPQLLQRQRDLLREAEAALAALPPPRDLEALEMLVATLRAEGDPAILMARESRAVAEAEAAWTSRAARLPAAWRSAGMLRALPLPPGDALLRLGSAMAEAEAALRQAEAVLAQCSENLAGSEARRAALEAAGTLPDAAALAAARNRRQESWLRLRRAEAGPAEATAFEVLVAEADRIADLRFAEATRLRDAEVLAATLARDRAEHAAALRHRDAASQAAEAANQAWGTALHALQLEAAIPPAALQAALAAREAALDAAEMLDRQRAAAAERAERQAAGALRLCAALGEPVPAPLVVALDRAEAALRAGRAADNARAQQQRLLADRRQALAEAEQEAASQRRRLLAWQAEWRSVQSALGRPPQESPDDGAAVLDLLGQLGPLLQGAAALRVRGTALQAELASFEASCRTLCAELGEAEPADPVLAARRLGARLQAEQALQSRRDTLQQQAEKAARSAATLTLEAENCAAALRRALAEAGAADPDAALARLALSAERAARVAARDTALAELLADGDGLDLPTLRAEQAAQPPDVLELALADARAAGDAAQRAAEEAAQDCARAEAEMQRLSQDGAAREAAADEQAALARLGQLLEEAVLLQAARSLLGAAMGQVQQAGDDALLRRIGGVFAALTDGAYPSLVAREDDKGVAHLMVRRAAPEGEEAGVDALSEGTRDQLFLALRLIAIEDHAATATPLPFLGDDILQSFDDARAAAAFRALCRLSQTTQVILLTHHRHLVEVARVALPDGTLHLQELA</sequence>
<feature type="coiled-coil region" evidence="1">
    <location>
        <begin position="938"/>
        <end position="965"/>
    </location>
</feature>
<evidence type="ECO:0000256" key="1">
    <source>
        <dbReference type="SAM" id="Coils"/>
    </source>
</evidence>
<dbReference type="RefSeq" id="WP_120008621.1">
    <property type="nucleotide sequence ID" value="NZ_JALBUU010000004.1"/>
</dbReference>
<feature type="domain" description="YhaN AAA" evidence="2">
    <location>
        <begin position="1"/>
        <end position="207"/>
    </location>
</feature>